<dbReference type="InterPro" id="IPR013216">
    <property type="entry name" value="Methyltransf_11"/>
</dbReference>
<reference evidence="3" key="1">
    <citation type="journal article" date="2019" name="Int. J. Syst. Evol. Microbiol.">
        <title>The Global Catalogue of Microorganisms (GCM) 10K type strain sequencing project: providing services to taxonomists for standard genome sequencing and annotation.</title>
        <authorList>
            <consortium name="The Broad Institute Genomics Platform"/>
            <consortium name="The Broad Institute Genome Sequencing Center for Infectious Disease"/>
            <person name="Wu L."/>
            <person name="Ma J."/>
        </authorList>
    </citation>
    <scope>NUCLEOTIDE SEQUENCE [LARGE SCALE GENOMIC DNA]</scope>
    <source>
        <strain evidence="3">CCUG 57401</strain>
    </source>
</reference>
<gene>
    <name evidence="2" type="ORF">ACFPOE_07150</name>
</gene>
<dbReference type="SUPFAM" id="SSF53335">
    <property type="entry name" value="S-adenosyl-L-methionine-dependent methyltransferases"/>
    <property type="match status" value="1"/>
</dbReference>
<dbReference type="PANTHER" id="PTHR43591:SF24">
    <property type="entry name" value="2-METHOXY-6-POLYPRENYL-1,4-BENZOQUINOL METHYLASE, MITOCHONDRIAL"/>
    <property type="match status" value="1"/>
</dbReference>
<proteinExistence type="predicted"/>
<protein>
    <submittedName>
        <fullName evidence="2">Methyltransferase domain-containing protein</fullName>
    </submittedName>
</protein>
<evidence type="ECO:0000259" key="1">
    <source>
        <dbReference type="Pfam" id="PF08241"/>
    </source>
</evidence>
<evidence type="ECO:0000313" key="3">
    <source>
        <dbReference type="Proteomes" id="UP001596037"/>
    </source>
</evidence>
<keyword evidence="2" id="KW-0489">Methyltransferase</keyword>
<sequence length="244" mass="27406">METIVDTTNSMNRSAADFLAGAIKDLGGKETGAKVLDFGCGNGGLVSSLLDRGFDAFGCDLDNKFWNGNDVTGHWQAHALTDPARLGAIQARPYRLPFADGTFDVVVSTSVLEHAQNKEEIFTEIHRVLKPGGCSIHILPSKWYLPLEPHIFVPLLNFLWPHCPSWWFKLWAFLGVKVPGQPGTWRDIARWNEWYFRTGLSYWTPGALRQLSRRVFGNYSAPRTYFMQASEGKASAIGRRFPSR</sequence>
<dbReference type="PANTHER" id="PTHR43591">
    <property type="entry name" value="METHYLTRANSFERASE"/>
    <property type="match status" value="1"/>
</dbReference>
<comment type="caution">
    <text evidence="2">The sequence shown here is derived from an EMBL/GenBank/DDBJ whole genome shotgun (WGS) entry which is preliminary data.</text>
</comment>
<keyword evidence="2" id="KW-0808">Transferase</keyword>
<dbReference type="GO" id="GO:0032259">
    <property type="term" value="P:methylation"/>
    <property type="evidence" value="ECO:0007669"/>
    <property type="project" value="UniProtKB-KW"/>
</dbReference>
<dbReference type="EMBL" id="JBHSMF010000006">
    <property type="protein sequence ID" value="MFC5497304.1"/>
    <property type="molecule type" value="Genomic_DNA"/>
</dbReference>
<organism evidence="2 3">
    <name type="scientific">Caenimonas terrae</name>
    <dbReference type="NCBI Taxonomy" id="696074"/>
    <lineage>
        <taxon>Bacteria</taxon>
        <taxon>Pseudomonadati</taxon>
        <taxon>Pseudomonadota</taxon>
        <taxon>Betaproteobacteria</taxon>
        <taxon>Burkholderiales</taxon>
        <taxon>Comamonadaceae</taxon>
        <taxon>Caenimonas</taxon>
    </lineage>
</organism>
<keyword evidence="3" id="KW-1185">Reference proteome</keyword>
<accession>A0ABW0NEE9</accession>
<name>A0ABW0NEE9_9BURK</name>
<dbReference type="CDD" id="cd02440">
    <property type="entry name" value="AdoMet_MTases"/>
    <property type="match status" value="1"/>
</dbReference>
<dbReference type="Pfam" id="PF08241">
    <property type="entry name" value="Methyltransf_11"/>
    <property type="match status" value="1"/>
</dbReference>
<dbReference type="Gene3D" id="3.40.50.150">
    <property type="entry name" value="Vaccinia Virus protein VP39"/>
    <property type="match status" value="1"/>
</dbReference>
<dbReference type="InterPro" id="IPR029063">
    <property type="entry name" value="SAM-dependent_MTases_sf"/>
</dbReference>
<evidence type="ECO:0000313" key="2">
    <source>
        <dbReference type="EMBL" id="MFC5497304.1"/>
    </source>
</evidence>
<dbReference type="GO" id="GO:0008168">
    <property type="term" value="F:methyltransferase activity"/>
    <property type="evidence" value="ECO:0007669"/>
    <property type="project" value="UniProtKB-KW"/>
</dbReference>
<dbReference type="RefSeq" id="WP_376849331.1">
    <property type="nucleotide sequence ID" value="NZ_JBHSMF010000006.1"/>
</dbReference>
<dbReference type="Proteomes" id="UP001596037">
    <property type="component" value="Unassembled WGS sequence"/>
</dbReference>
<feature type="domain" description="Methyltransferase type 11" evidence="1">
    <location>
        <begin position="36"/>
        <end position="133"/>
    </location>
</feature>